<dbReference type="Gene3D" id="3.40.50.300">
    <property type="entry name" value="P-loop containing nucleotide triphosphate hydrolases"/>
    <property type="match status" value="1"/>
</dbReference>
<evidence type="ECO:0000256" key="2">
    <source>
        <dbReference type="ARBA" id="ARBA00022840"/>
    </source>
</evidence>
<keyword evidence="2" id="KW-0067">ATP-binding</keyword>
<dbReference type="GO" id="GO:0007131">
    <property type="term" value="P:reciprocal meiotic recombination"/>
    <property type="evidence" value="ECO:0007669"/>
    <property type="project" value="TreeGrafter"/>
</dbReference>
<keyword evidence="6" id="KW-1185">Reference proteome</keyword>
<dbReference type="GO" id="GO:0003697">
    <property type="term" value="F:single-stranded DNA binding"/>
    <property type="evidence" value="ECO:0007669"/>
    <property type="project" value="TreeGrafter"/>
</dbReference>
<keyword evidence="1" id="KW-0547">Nucleotide-binding</keyword>
<evidence type="ECO:0000313" key="6">
    <source>
        <dbReference type="Proteomes" id="UP001107558"/>
    </source>
</evidence>
<dbReference type="InterPro" id="IPR027417">
    <property type="entry name" value="P-loop_NTPase"/>
</dbReference>
<dbReference type="SMART" id="SM00382">
    <property type="entry name" value="AAA"/>
    <property type="match status" value="1"/>
</dbReference>
<dbReference type="Proteomes" id="UP001107558">
    <property type="component" value="Chromosome 3"/>
</dbReference>
<comment type="caution">
    <text evidence="5">The sequence shown here is derived from an EMBL/GenBank/DDBJ whole genome shotgun (WGS) entry which is preliminary data.</text>
</comment>
<feature type="domain" description="RecA family profile 1" evidence="4">
    <location>
        <begin position="92"/>
        <end position="263"/>
    </location>
</feature>
<evidence type="ECO:0000256" key="3">
    <source>
        <dbReference type="ARBA" id="ARBA00023125"/>
    </source>
</evidence>
<sequence length="331" mass="37743">MTSSSSNKSSQDNVIFSDDDSLQLFIRESELQETSFKENDKIIEDEEILRNEKNHNPRKRKFEVPLELNDEELPFKFDAERLFFSESNEEIEKNSITTGSRTIDKLLEGGIEVGSITELFGESRTGKTQFVHTLAVTCQLPIDSGGGGGKCLFIDTEGTFRPERLLTIAQRFGMNPEEVLDNVHYVRVYNTEHQKKILDKARSLMLQNQFALIVVDCVTSLYRTDFPEVEEILIRHKHLKSFLRRLQNLIYEYNIAAVVTNQISSYPKGPTKTITKPFANSTIGHSSTTRLYLKNYLNNTRICQIYSSPSLPECSVFYSINNGGITDAKDN</sequence>
<dbReference type="SUPFAM" id="SSF52540">
    <property type="entry name" value="P-loop containing nucleoside triphosphate hydrolases"/>
    <property type="match status" value="1"/>
</dbReference>
<evidence type="ECO:0000313" key="5">
    <source>
        <dbReference type="EMBL" id="KAG5672563.1"/>
    </source>
</evidence>
<dbReference type="FunFam" id="3.40.50.300:FF:002052">
    <property type="entry name" value="DNA repair protein RAD51 homolog"/>
    <property type="match status" value="1"/>
</dbReference>
<dbReference type="GO" id="GO:0140664">
    <property type="term" value="F:ATP-dependent DNA damage sensor activity"/>
    <property type="evidence" value="ECO:0007669"/>
    <property type="project" value="InterPro"/>
</dbReference>
<protein>
    <recommendedName>
        <fullName evidence="4">RecA family profile 1 domain-containing protein</fullName>
    </recommendedName>
</protein>
<dbReference type="InterPro" id="IPR013632">
    <property type="entry name" value="Rad51_C"/>
</dbReference>
<dbReference type="GO" id="GO:0070192">
    <property type="term" value="P:chromosome organization involved in meiotic cell cycle"/>
    <property type="evidence" value="ECO:0007669"/>
    <property type="project" value="TreeGrafter"/>
</dbReference>
<name>A0A9J6BSV9_POLVA</name>
<organism evidence="5 6">
    <name type="scientific">Polypedilum vanderplanki</name>
    <name type="common">Sleeping chironomid midge</name>
    <dbReference type="NCBI Taxonomy" id="319348"/>
    <lineage>
        <taxon>Eukaryota</taxon>
        <taxon>Metazoa</taxon>
        <taxon>Ecdysozoa</taxon>
        <taxon>Arthropoda</taxon>
        <taxon>Hexapoda</taxon>
        <taxon>Insecta</taxon>
        <taxon>Pterygota</taxon>
        <taxon>Neoptera</taxon>
        <taxon>Endopterygota</taxon>
        <taxon>Diptera</taxon>
        <taxon>Nematocera</taxon>
        <taxon>Chironomoidea</taxon>
        <taxon>Chironomidae</taxon>
        <taxon>Chironominae</taxon>
        <taxon>Polypedilum</taxon>
        <taxon>Polypedilum</taxon>
    </lineage>
</organism>
<dbReference type="GO" id="GO:0000794">
    <property type="term" value="C:condensed nuclear chromosome"/>
    <property type="evidence" value="ECO:0007669"/>
    <property type="project" value="TreeGrafter"/>
</dbReference>
<dbReference type="Pfam" id="PF08423">
    <property type="entry name" value="Rad51"/>
    <property type="match status" value="1"/>
</dbReference>
<dbReference type="OrthoDB" id="10251254at2759"/>
<reference evidence="5" key="1">
    <citation type="submission" date="2021-03" db="EMBL/GenBank/DDBJ databases">
        <title>Chromosome level genome of the anhydrobiotic midge Polypedilum vanderplanki.</title>
        <authorList>
            <person name="Yoshida Y."/>
            <person name="Kikawada T."/>
            <person name="Gusev O."/>
        </authorList>
    </citation>
    <scope>NUCLEOTIDE SEQUENCE</scope>
    <source>
        <strain evidence="5">NIAS01</strain>
        <tissue evidence="5">Whole body or cell culture</tissue>
    </source>
</reference>
<evidence type="ECO:0000256" key="1">
    <source>
        <dbReference type="ARBA" id="ARBA00022741"/>
    </source>
</evidence>
<dbReference type="AlphaFoldDB" id="A0A9J6BSV9"/>
<dbReference type="EMBL" id="JADBJN010000003">
    <property type="protein sequence ID" value="KAG5672563.1"/>
    <property type="molecule type" value="Genomic_DNA"/>
</dbReference>
<proteinExistence type="predicted"/>
<evidence type="ECO:0000259" key="4">
    <source>
        <dbReference type="PROSITE" id="PS50162"/>
    </source>
</evidence>
<accession>A0A9J6BSV9</accession>
<dbReference type="GO" id="GO:0003690">
    <property type="term" value="F:double-stranded DNA binding"/>
    <property type="evidence" value="ECO:0007669"/>
    <property type="project" value="TreeGrafter"/>
</dbReference>
<dbReference type="GO" id="GO:0000730">
    <property type="term" value="P:DNA recombinase assembly"/>
    <property type="evidence" value="ECO:0007669"/>
    <property type="project" value="TreeGrafter"/>
</dbReference>
<dbReference type="GO" id="GO:0006312">
    <property type="term" value="P:mitotic recombination"/>
    <property type="evidence" value="ECO:0007669"/>
    <property type="project" value="TreeGrafter"/>
</dbReference>
<dbReference type="InterPro" id="IPR003593">
    <property type="entry name" value="AAA+_ATPase"/>
</dbReference>
<dbReference type="GO" id="GO:0042148">
    <property type="term" value="P:DNA strand invasion"/>
    <property type="evidence" value="ECO:0007669"/>
    <property type="project" value="TreeGrafter"/>
</dbReference>
<dbReference type="GO" id="GO:0000150">
    <property type="term" value="F:DNA strand exchange activity"/>
    <property type="evidence" value="ECO:0007669"/>
    <property type="project" value="TreeGrafter"/>
</dbReference>
<gene>
    <name evidence="5" type="ORF">PVAND_002681</name>
</gene>
<dbReference type="PANTHER" id="PTHR22942">
    <property type="entry name" value="RECA/RAD51/RADA DNA STRAND-PAIRING FAMILY MEMBER"/>
    <property type="match status" value="1"/>
</dbReference>
<dbReference type="PROSITE" id="PS50162">
    <property type="entry name" value="RECA_2"/>
    <property type="match status" value="1"/>
</dbReference>
<dbReference type="InterPro" id="IPR020588">
    <property type="entry name" value="RecA_ATP-bd"/>
</dbReference>
<dbReference type="GO" id="GO:0005524">
    <property type="term" value="F:ATP binding"/>
    <property type="evidence" value="ECO:0007669"/>
    <property type="project" value="UniProtKB-KW"/>
</dbReference>
<keyword evidence="3" id="KW-0238">DNA-binding</keyword>
<dbReference type="PANTHER" id="PTHR22942:SF39">
    <property type="entry name" value="DNA REPAIR PROTEIN RAD51 HOMOLOG 1"/>
    <property type="match status" value="1"/>
</dbReference>